<dbReference type="AlphaFoldDB" id="A0A9R1R505"/>
<evidence type="ECO:0000256" key="4">
    <source>
        <dbReference type="ARBA" id="ARBA00023136"/>
    </source>
</evidence>
<reference evidence="8 9" key="1">
    <citation type="submission" date="2017-09" db="EMBL/GenBank/DDBJ databases">
        <authorList>
            <consortium name="International Durum Wheat Genome Sequencing Consortium (IDWGSC)"/>
            <person name="Milanesi L."/>
        </authorList>
    </citation>
    <scope>NUCLEOTIDE SEQUENCE [LARGE SCALE GENOMIC DNA]</scope>
    <source>
        <strain evidence="9">cv. Svevo</strain>
    </source>
</reference>
<comment type="subcellular location">
    <subcellularLocation>
        <location evidence="1">Membrane</location>
        <topology evidence="1">Multi-pass membrane protein</topology>
    </subcellularLocation>
</comment>
<evidence type="ECO:0000256" key="1">
    <source>
        <dbReference type="ARBA" id="ARBA00004141"/>
    </source>
</evidence>
<proteinExistence type="predicted"/>
<dbReference type="PANTHER" id="PTHR11132">
    <property type="entry name" value="SOLUTE CARRIER FAMILY 35"/>
    <property type="match status" value="1"/>
</dbReference>
<dbReference type="InterPro" id="IPR037185">
    <property type="entry name" value="EmrE-like"/>
</dbReference>
<keyword evidence="4 6" id="KW-0472">Membrane</keyword>
<organism evidence="8 9">
    <name type="scientific">Triticum turgidum subsp. durum</name>
    <name type="common">Durum wheat</name>
    <name type="synonym">Triticum durum</name>
    <dbReference type="NCBI Taxonomy" id="4567"/>
    <lineage>
        <taxon>Eukaryota</taxon>
        <taxon>Viridiplantae</taxon>
        <taxon>Streptophyta</taxon>
        <taxon>Embryophyta</taxon>
        <taxon>Tracheophyta</taxon>
        <taxon>Spermatophyta</taxon>
        <taxon>Magnoliopsida</taxon>
        <taxon>Liliopsida</taxon>
        <taxon>Poales</taxon>
        <taxon>Poaceae</taxon>
        <taxon>BOP clade</taxon>
        <taxon>Pooideae</taxon>
        <taxon>Triticodae</taxon>
        <taxon>Triticeae</taxon>
        <taxon>Triticinae</taxon>
        <taxon>Triticum</taxon>
    </lineage>
</organism>
<dbReference type="Gramene" id="TRITD2Av1G065210.3">
    <property type="protein sequence ID" value="TRITD2Av1G065210.3"/>
    <property type="gene ID" value="TRITD2Av1G065210"/>
</dbReference>
<feature type="transmembrane region" description="Helical" evidence="6">
    <location>
        <begin position="239"/>
        <end position="263"/>
    </location>
</feature>
<feature type="transmembrane region" description="Helical" evidence="6">
    <location>
        <begin position="208"/>
        <end position="227"/>
    </location>
</feature>
<name>A0A9R1R505_TRITD</name>
<protein>
    <recommendedName>
        <fullName evidence="7">Sugar phosphate transporter domain-containing protein</fullName>
    </recommendedName>
</protein>
<evidence type="ECO:0000256" key="6">
    <source>
        <dbReference type="SAM" id="Phobius"/>
    </source>
</evidence>
<feature type="compositionally biased region" description="Acidic residues" evidence="5">
    <location>
        <begin position="326"/>
        <end position="337"/>
    </location>
</feature>
<evidence type="ECO:0000256" key="5">
    <source>
        <dbReference type="SAM" id="MobiDB-lite"/>
    </source>
</evidence>
<keyword evidence="2 6" id="KW-0812">Transmembrane</keyword>
<dbReference type="GO" id="GO:0016020">
    <property type="term" value="C:membrane"/>
    <property type="evidence" value="ECO:0007669"/>
    <property type="project" value="UniProtKB-SubCell"/>
</dbReference>
<dbReference type="SUPFAM" id="SSF103481">
    <property type="entry name" value="Multidrug resistance efflux transporter EmrE"/>
    <property type="match status" value="1"/>
</dbReference>
<dbReference type="InterPro" id="IPR004853">
    <property type="entry name" value="Sugar_P_trans_dom"/>
</dbReference>
<dbReference type="Pfam" id="PF03151">
    <property type="entry name" value="TPT"/>
    <property type="match status" value="1"/>
</dbReference>
<evidence type="ECO:0000256" key="3">
    <source>
        <dbReference type="ARBA" id="ARBA00022989"/>
    </source>
</evidence>
<evidence type="ECO:0000259" key="7">
    <source>
        <dbReference type="Pfam" id="PF03151"/>
    </source>
</evidence>
<feature type="region of interest" description="Disordered" evidence="5">
    <location>
        <begin position="297"/>
        <end position="337"/>
    </location>
</feature>
<feature type="transmembrane region" description="Helical" evidence="6">
    <location>
        <begin position="269"/>
        <end position="288"/>
    </location>
</feature>
<keyword evidence="9" id="KW-1185">Reference proteome</keyword>
<dbReference type="EMBL" id="LT934113">
    <property type="protein sequence ID" value="VAH28492.1"/>
    <property type="molecule type" value="Genomic_DNA"/>
</dbReference>
<dbReference type="InterPro" id="IPR050186">
    <property type="entry name" value="TPT_transporter"/>
</dbReference>
<evidence type="ECO:0000313" key="8">
    <source>
        <dbReference type="EMBL" id="VAH28492.1"/>
    </source>
</evidence>
<feature type="domain" description="Sugar phosphate transporter" evidence="7">
    <location>
        <begin position="107"/>
        <end position="286"/>
    </location>
</feature>
<accession>A0A9R1R505</accession>
<evidence type="ECO:0000256" key="2">
    <source>
        <dbReference type="ARBA" id="ARBA00022692"/>
    </source>
</evidence>
<gene>
    <name evidence="8" type="ORF">TRITD_2Av1G065210</name>
</gene>
<dbReference type="Proteomes" id="UP000324705">
    <property type="component" value="Chromosome 2A"/>
</dbReference>
<keyword evidence="3 6" id="KW-1133">Transmembrane helix</keyword>
<evidence type="ECO:0000313" key="9">
    <source>
        <dbReference type="Proteomes" id="UP000324705"/>
    </source>
</evidence>
<sequence>MEPAEKKPPVVSDLGAWGMNVVSSVGLIMANKHHHVDRVPLHRHGARRVDFQGHRLLHLQARPPLGARLVLARRQRLHHRDEPQPHAQLCRLLSVSKLSMIPVVCLMEWVLNSKHYTTKVISAVVVVAAGVGICTVTDVEVNAKGFICACVAVFCTSLQQITIGSFQKKYNIGSFELLSKTAPIQAVSLIILGPFVDYYLNGRWLLNYSFSTGATFFILLSCSLAVFCNMSQYLCIGRFSATSFQVLGHMKTVCVLILGWVLFDSALTIKNILGMLLAIMGMVVYSWAMESEKKATSAIPRNKSDMLDGEDVPLKSRTSGIPLSSELDDLEEGPMKS</sequence>